<evidence type="ECO:0000256" key="1">
    <source>
        <dbReference type="SAM" id="MobiDB-lite"/>
    </source>
</evidence>
<evidence type="ECO:0000313" key="3">
    <source>
        <dbReference type="EMBL" id="ELV09210.1"/>
    </source>
</evidence>
<reference evidence="4" key="2">
    <citation type="journal article" date="2013" name="Nat. Commun.">
        <title>Genome of the Chinese tree shrew.</title>
        <authorList>
            <person name="Fan Y."/>
            <person name="Huang Z.Y."/>
            <person name="Cao C.C."/>
            <person name="Chen C.S."/>
            <person name="Chen Y.X."/>
            <person name="Fan D.D."/>
            <person name="He J."/>
            <person name="Hou H.L."/>
            <person name="Hu L."/>
            <person name="Hu X.T."/>
            <person name="Jiang X.T."/>
            <person name="Lai R."/>
            <person name="Lang Y.S."/>
            <person name="Liang B."/>
            <person name="Liao S.G."/>
            <person name="Mu D."/>
            <person name="Ma Y.Y."/>
            <person name="Niu Y.Y."/>
            <person name="Sun X.Q."/>
            <person name="Xia J.Q."/>
            <person name="Xiao J."/>
            <person name="Xiong Z.Q."/>
            <person name="Xu L."/>
            <person name="Yang L."/>
            <person name="Zhang Y."/>
            <person name="Zhao W."/>
            <person name="Zhao X.D."/>
            <person name="Zheng Y.T."/>
            <person name="Zhou J.M."/>
            <person name="Zhu Y.B."/>
            <person name="Zhang G.J."/>
            <person name="Wang J."/>
            <person name="Yao Y.G."/>
        </authorList>
    </citation>
    <scope>NUCLEOTIDE SEQUENCE [LARGE SCALE GENOMIC DNA]</scope>
</reference>
<dbReference type="PANTHER" id="PTHR21567">
    <property type="entry name" value="CLASP"/>
    <property type="match status" value="1"/>
</dbReference>
<protein>
    <submittedName>
        <fullName evidence="3">CLIP-associating protein 2</fullName>
    </submittedName>
</protein>
<dbReference type="SUPFAM" id="SSF48371">
    <property type="entry name" value="ARM repeat"/>
    <property type="match status" value="1"/>
</dbReference>
<dbReference type="GO" id="GO:0008017">
    <property type="term" value="F:microtubule binding"/>
    <property type="evidence" value="ECO:0007669"/>
    <property type="project" value="TreeGrafter"/>
</dbReference>
<dbReference type="PANTHER" id="PTHR21567:SF30">
    <property type="entry name" value="CLIP-ASSOCIATING PROTEIN 2"/>
    <property type="match status" value="1"/>
</dbReference>
<dbReference type="Gene3D" id="1.25.10.10">
    <property type="entry name" value="Leucine-rich Repeat Variant"/>
    <property type="match status" value="4"/>
</dbReference>
<sequence>MEPRSMEYFSAQVQQKDVGGRLQVGQELLLYLGAPGAIPDLDEDLGRLGKTIDALTGWVGSSNYRVSLMGLEILSAFVDRLSTRFKSFVKMVSASSSKAGSLPGSLQRSRSDIDVNAAAGAKAHHAAGQAVRSGRLGAGALNPGSYASLGPGYGISQSSRLSSSVSAMRVLNTGSDVEEAVADALKKPARRRYESYGMHSDDDANSDASSACSERSYSSRNGSIPTYMRQTEDVAEVLNRCASSNWSERKEGLLGLQNLLKNQRTLSRVELKRLCEIFTRMFADPHGKVKVAILKYIETLAKQMDPGDFINSSETRLAVSRVITWTTEPKSSDVRKMCGGPGMSDPRAGGDATDSSQTALDNKASLLHSMPAHSSPRSRDYNPYNYSDAISPFNKSALKEAMFDDDADQFPDDLSLDHSDLVAELLKELSNHNERVEERKIALYELMKLTQEESFSVWDEHFKTILLLLLETLGDKEVVRSAEEAASVLATSISPEQCIKVLCPIIQTADYPINLAAIKSQTKVIERLSKETLNLLLPEIMPGLIQGYDNSESSVRKACVFCLVAVHAVIGDELKPHLSQLTGSKMKLLNLYIKRAQTGSGGADPTTDVSGQS</sequence>
<dbReference type="EMBL" id="KB370951">
    <property type="protein sequence ID" value="ELV09210.1"/>
    <property type="molecule type" value="Genomic_DNA"/>
</dbReference>
<dbReference type="eggNOG" id="KOG2956">
    <property type="taxonomic scope" value="Eukaryota"/>
</dbReference>
<feature type="region of interest" description="Disordered" evidence="1">
    <location>
        <begin position="331"/>
        <end position="357"/>
    </location>
</feature>
<dbReference type="InterPro" id="IPR016024">
    <property type="entry name" value="ARM-type_fold"/>
</dbReference>
<gene>
    <name evidence="3" type="ORF">TREES_T100003696</name>
</gene>
<reference evidence="4" key="1">
    <citation type="submission" date="2012-07" db="EMBL/GenBank/DDBJ databases">
        <title>Genome of the Chinese tree shrew, a rising model animal genetically related to primates.</title>
        <authorList>
            <person name="Zhang G."/>
            <person name="Fan Y."/>
            <person name="Yao Y."/>
            <person name="Huang Z."/>
        </authorList>
    </citation>
    <scope>NUCLEOTIDE SEQUENCE [LARGE SCALE GENOMIC DNA]</scope>
</reference>
<dbReference type="SMART" id="SM01349">
    <property type="entry name" value="TOG"/>
    <property type="match status" value="1"/>
</dbReference>
<dbReference type="GO" id="GO:0000776">
    <property type="term" value="C:kinetochore"/>
    <property type="evidence" value="ECO:0007669"/>
    <property type="project" value="TreeGrafter"/>
</dbReference>
<evidence type="ECO:0000259" key="2">
    <source>
        <dbReference type="SMART" id="SM01349"/>
    </source>
</evidence>
<dbReference type="GO" id="GO:0005876">
    <property type="term" value="C:spindle microtubule"/>
    <property type="evidence" value="ECO:0007669"/>
    <property type="project" value="TreeGrafter"/>
</dbReference>
<feature type="compositionally biased region" description="Low complexity" evidence="1">
    <location>
        <begin position="206"/>
        <end position="220"/>
    </location>
</feature>
<feature type="region of interest" description="Disordered" evidence="1">
    <location>
        <begin position="196"/>
        <end position="224"/>
    </location>
</feature>
<dbReference type="STRING" id="246437.L8Y2N7"/>
<dbReference type="GO" id="GO:0005815">
    <property type="term" value="C:microtubule organizing center"/>
    <property type="evidence" value="ECO:0007669"/>
    <property type="project" value="TreeGrafter"/>
</dbReference>
<keyword evidence="4" id="KW-1185">Reference proteome</keyword>
<dbReference type="GO" id="GO:0040001">
    <property type="term" value="P:establishment of mitotic spindle localization"/>
    <property type="evidence" value="ECO:0007669"/>
    <property type="project" value="TreeGrafter"/>
</dbReference>
<proteinExistence type="predicted"/>
<dbReference type="GO" id="GO:0005881">
    <property type="term" value="C:cytoplasmic microtubule"/>
    <property type="evidence" value="ECO:0007669"/>
    <property type="project" value="TreeGrafter"/>
</dbReference>
<evidence type="ECO:0000313" key="4">
    <source>
        <dbReference type="Proteomes" id="UP000011518"/>
    </source>
</evidence>
<dbReference type="InParanoid" id="L8Y2N7"/>
<dbReference type="InterPro" id="IPR034085">
    <property type="entry name" value="TOG"/>
</dbReference>
<dbReference type="Proteomes" id="UP000011518">
    <property type="component" value="Unassembled WGS sequence"/>
</dbReference>
<dbReference type="AlphaFoldDB" id="L8Y2N7"/>
<accession>L8Y2N7</accession>
<feature type="domain" description="TOG" evidence="2">
    <location>
        <begin position="370"/>
        <end position="606"/>
    </location>
</feature>
<name>L8Y2N7_TUPCH</name>
<organism evidence="3 4">
    <name type="scientific">Tupaia chinensis</name>
    <name type="common">Chinese tree shrew</name>
    <name type="synonym">Tupaia belangeri chinensis</name>
    <dbReference type="NCBI Taxonomy" id="246437"/>
    <lineage>
        <taxon>Eukaryota</taxon>
        <taxon>Metazoa</taxon>
        <taxon>Chordata</taxon>
        <taxon>Craniata</taxon>
        <taxon>Vertebrata</taxon>
        <taxon>Euteleostomi</taxon>
        <taxon>Mammalia</taxon>
        <taxon>Eutheria</taxon>
        <taxon>Euarchontoglires</taxon>
        <taxon>Scandentia</taxon>
        <taxon>Tupaiidae</taxon>
        <taxon>Tupaia</taxon>
    </lineage>
</organism>
<dbReference type="GO" id="GO:0072686">
    <property type="term" value="C:mitotic spindle"/>
    <property type="evidence" value="ECO:0007669"/>
    <property type="project" value="TreeGrafter"/>
</dbReference>
<dbReference type="InterPro" id="IPR011989">
    <property type="entry name" value="ARM-like"/>
</dbReference>
<dbReference type="GO" id="GO:0045180">
    <property type="term" value="C:basal cortex"/>
    <property type="evidence" value="ECO:0007669"/>
    <property type="project" value="TreeGrafter"/>
</dbReference>
<dbReference type="GO" id="GO:0090307">
    <property type="term" value="P:mitotic spindle assembly"/>
    <property type="evidence" value="ECO:0007669"/>
    <property type="project" value="TreeGrafter"/>
</dbReference>